<keyword evidence="2" id="KW-1185">Reference proteome</keyword>
<organism evidence="1 2">
    <name type="scientific">Chaetomium strumarium</name>
    <dbReference type="NCBI Taxonomy" id="1170767"/>
    <lineage>
        <taxon>Eukaryota</taxon>
        <taxon>Fungi</taxon>
        <taxon>Dikarya</taxon>
        <taxon>Ascomycota</taxon>
        <taxon>Pezizomycotina</taxon>
        <taxon>Sordariomycetes</taxon>
        <taxon>Sordariomycetidae</taxon>
        <taxon>Sordariales</taxon>
        <taxon>Chaetomiaceae</taxon>
        <taxon>Chaetomium</taxon>
    </lineage>
</organism>
<dbReference type="EMBL" id="JAUDZG010000003">
    <property type="protein sequence ID" value="KAK3307425.1"/>
    <property type="molecule type" value="Genomic_DNA"/>
</dbReference>
<reference evidence="1" key="2">
    <citation type="submission" date="2023-06" db="EMBL/GenBank/DDBJ databases">
        <authorList>
            <consortium name="Lawrence Berkeley National Laboratory"/>
            <person name="Mondo S.J."/>
            <person name="Hensen N."/>
            <person name="Bonometti L."/>
            <person name="Westerberg I."/>
            <person name="Brannstrom I.O."/>
            <person name="Guillou S."/>
            <person name="Cros-Aarteil S."/>
            <person name="Calhoun S."/>
            <person name="Haridas S."/>
            <person name="Kuo A."/>
            <person name="Pangilinan J."/>
            <person name="Riley R."/>
            <person name="Labutti K."/>
            <person name="Andreopoulos B."/>
            <person name="Lipzen A."/>
            <person name="Chen C."/>
            <person name="Yanf M."/>
            <person name="Daum C."/>
            <person name="Ng V."/>
            <person name="Clum A."/>
            <person name="Steindorff A."/>
            <person name="Ohm R."/>
            <person name="Martin F."/>
            <person name="Silar P."/>
            <person name="Natvig D."/>
            <person name="Lalanne C."/>
            <person name="Gautier V."/>
            <person name="Ament-Velasquez S.L."/>
            <person name="Kruys A."/>
            <person name="Hutchinson M.I."/>
            <person name="Powell A.J."/>
            <person name="Barry K."/>
            <person name="Miller A.N."/>
            <person name="Grigoriev I.V."/>
            <person name="Debuchy R."/>
            <person name="Gladieux P."/>
            <person name="Thoren M.H."/>
            <person name="Johannesson H."/>
        </authorList>
    </citation>
    <scope>NUCLEOTIDE SEQUENCE</scope>
    <source>
        <strain evidence="1">CBS 333.67</strain>
    </source>
</reference>
<name>A0AAJ0GX23_9PEZI</name>
<dbReference type="Proteomes" id="UP001273166">
    <property type="component" value="Unassembled WGS sequence"/>
</dbReference>
<evidence type="ECO:0000313" key="2">
    <source>
        <dbReference type="Proteomes" id="UP001273166"/>
    </source>
</evidence>
<dbReference type="GeneID" id="87887989"/>
<dbReference type="RefSeq" id="XP_062723205.1">
    <property type="nucleotide sequence ID" value="XM_062869160.1"/>
</dbReference>
<gene>
    <name evidence="1" type="ORF">B0T15DRAFT_530177</name>
</gene>
<comment type="caution">
    <text evidence="1">The sequence shown here is derived from an EMBL/GenBank/DDBJ whole genome shotgun (WGS) entry which is preliminary data.</text>
</comment>
<reference evidence="1" key="1">
    <citation type="journal article" date="2023" name="Mol. Phylogenet. Evol.">
        <title>Genome-scale phylogeny and comparative genomics of the fungal order Sordariales.</title>
        <authorList>
            <person name="Hensen N."/>
            <person name="Bonometti L."/>
            <person name="Westerberg I."/>
            <person name="Brannstrom I.O."/>
            <person name="Guillou S."/>
            <person name="Cros-Aarteil S."/>
            <person name="Calhoun S."/>
            <person name="Haridas S."/>
            <person name="Kuo A."/>
            <person name="Mondo S."/>
            <person name="Pangilinan J."/>
            <person name="Riley R."/>
            <person name="LaButti K."/>
            <person name="Andreopoulos B."/>
            <person name="Lipzen A."/>
            <person name="Chen C."/>
            <person name="Yan M."/>
            <person name="Daum C."/>
            <person name="Ng V."/>
            <person name="Clum A."/>
            <person name="Steindorff A."/>
            <person name="Ohm R.A."/>
            <person name="Martin F."/>
            <person name="Silar P."/>
            <person name="Natvig D.O."/>
            <person name="Lalanne C."/>
            <person name="Gautier V."/>
            <person name="Ament-Velasquez S.L."/>
            <person name="Kruys A."/>
            <person name="Hutchinson M.I."/>
            <person name="Powell A.J."/>
            <person name="Barry K."/>
            <person name="Miller A.N."/>
            <person name="Grigoriev I.V."/>
            <person name="Debuchy R."/>
            <person name="Gladieux P."/>
            <person name="Hiltunen Thoren M."/>
            <person name="Johannesson H."/>
        </authorList>
    </citation>
    <scope>NUCLEOTIDE SEQUENCE</scope>
    <source>
        <strain evidence="1">CBS 333.67</strain>
    </source>
</reference>
<accession>A0AAJ0GX23</accession>
<protein>
    <submittedName>
        <fullName evidence="1">Uncharacterized protein</fullName>
    </submittedName>
</protein>
<dbReference type="AlphaFoldDB" id="A0AAJ0GX23"/>
<sequence length="105" mass="11953">MLETSVLSLFCTTLAKACRSRKRYLCVVWFCGRHLGYDDEFDINSTDSEAVSIHGELSWGEEHDEEDDYGAGTRQRVIKRMVRSLITQLLCDYDFGPGAPLTPRC</sequence>
<proteinExistence type="predicted"/>
<evidence type="ECO:0000313" key="1">
    <source>
        <dbReference type="EMBL" id="KAK3307425.1"/>
    </source>
</evidence>